<protein>
    <submittedName>
        <fullName evidence="2">Uncharacterized protein</fullName>
    </submittedName>
</protein>
<keyword evidence="3" id="KW-1185">Reference proteome</keyword>
<dbReference type="Proteomes" id="UP000674938">
    <property type="component" value="Unassembled WGS sequence"/>
</dbReference>
<feature type="transmembrane region" description="Helical" evidence="1">
    <location>
        <begin position="59"/>
        <end position="83"/>
    </location>
</feature>
<dbReference type="AlphaFoldDB" id="A0A940P4U4"/>
<feature type="transmembrane region" description="Helical" evidence="1">
    <location>
        <begin position="14"/>
        <end position="39"/>
    </location>
</feature>
<keyword evidence="1" id="KW-1133">Transmembrane helix</keyword>
<accession>A0A940P4U4</accession>
<proteinExistence type="predicted"/>
<comment type="caution">
    <text evidence="2">The sequence shown here is derived from an EMBL/GenBank/DDBJ whole genome shotgun (WGS) entry which is preliminary data.</text>
</comment>
<evidence type="ECO:0000256" key="1">
    <source>
        <dbReference type="SAM" id="Phobius"/>
    </source>
</evidence>
<organism evidence="2 3">
    <name type="scientific">Vagococcus allomyrinae</name>
    <dbReference type="NCBI Taxonomy" id="2794353"/>
    <lineage>
        <taxon>Bacteria</taxon>
        <taxon>Bacillati</taxon>
        <taxon>Bacillota</taxon>
        <taxon>Bacilli</taxon>
        <taxon>Lactobacillales</taxon>
        <taxon>Enterococcaceae</taxon>
        <taxon>Vagococcus</taxon>
    </lineage>
</organism>
<evidence type="ECO:0000313" key="3">
    <source>
        <dbReference type="Proteomes" id="UP000674938"/>
    </source>
</evidence>
<evidence type="ECO:0000313" key="2">
    <source>
        <dbReference type="EMBL" id="MBP1041584.1"/>
    </source>
</evidence>
<dbReference type="RefSeq" id="WP_209527651.1">
    <property type="nucleotide sequence ID" value="NZ_JAEEGA010000006.1"/>
</dbReference>
<dbReference type="EMBL" id="JAEEGA010000006">
    <property type="protein sequence ID" value="MBP1041584.1"/>
    <property type="molecule type" value="Genomic_DNA"/>
</dbReference>
<gene>
    <name evidence="2" type="ORF">I6N95_11255</name>
</gene>
<sequence length="322" mass="36485">MKHRTLTRITKHKLALTIWATLFMTASICLGILFGFTLTSLTRVSIGSLKFSLTTLKSASGLLIGLSIFFLILFIATIVYLMVDKRKISFTISDNSIDVHSRKASYTVNLNNVDFIHLLRLPDAMEYGFRDVVALYEHKNFSWTVLSPYLRDKEDKKMPIGLIQQDIIEHFNALKGRELREKLQAGQAIVFPYLAKHHAISVDTSQQEDFDRELIIEESKGNLPVSQIMPTGAEIVWQGHQLTIDGTPVDMFDIADVQLHHFSKSASRKKDRLSWHYGQQVNLLDSDNTILAKIYLPSLLNGDIFLELLLEAMSLSEDDTGT</sequence>
<reference evidence="2" key="1">
    <citation type="submission" date="2020-12" db="EMBL/GenBank/DDBJ databases">
        <title>Vagococcus allomyrinae sp. nov. and Enterococcus lavae sp. nov., isolated from the larvae of Allomyrina dichotoma.</title>
        <authorList>
            <person name="Lee S.D."/>
        </authorList>
    </citation>
    <scope>NUCLEOTIDE SEQUENCE</scope>
    <source>
        <strain evidence="2">BWB3-3</strain>
    </source>
</reference>
<keyword evidence="1" id="KW-0472">Membrane</keyword>
<keyword evidence="1" id="KW-0812">Transmembrane</keyword>
<name>A0A940P4U4_9ENTE</name>